<dbReference type="Proteomes" id="UP000499080">
    <property type="component" value="Unassembled WGS sequence"/>
</dbReference>
<name>A0A4Y2ERB0_ARAVE</name>
<proteinExistence type="predicted"/>
<feature type="compositionally biased region" description="Low complexity" evidence="1">
    <location>
        <begin position="15"/>
        <end position="28"/>
    </location>
</feature>
<dbReference type="AlphaFoldDB" id="A0A4Y2ERB0"/>
<comment type="caution">
    <text evidence="2">The sequence shown here is derived from an EMBL/GenBank/DDBJ whole genome shotgun (WGS) entry which is preliminary data.</text>
</comment>
<evidence type="ECO:0000313" key="2">
    <source>
        <dbReference type="EMBL" id="GBM30424.1"/>
    </source>
</evidence>
<organism evidence="2 3">
    <name type="scientific">Araneus ventricosus</name>
    <name type="common">Orbweaver spider</name>
    <name type="synonym">Epeira ventricosa</name>
    <dbReference type="NCBI Taxonomy" id="182803"/>
    <lineage>
        <taxon>Eukaryota</taxon>
        <taxon>Metazoa</taxon>
        <taxon>Ecdysozoa</taxon>
        <taxon>Arthropoda</taxon>
        <taxon>Chelicerata</taxon>
        <taxon>Arachnida</taxon>
        <taxon>Araneae</taxon>
        <taxon>Araneomorphae</taxon>
        <taxon>Entelegynae</taxon>
        <taxon>Araneoidea</taxon>
        <taxon>Araneidae</taxon>
        <taxon>Araneus</taxon>
    </lineage>
</organism>
<evidence type="ECO:0000256" key="1">
    <source>
        <dbReference type="SAM" id="MobiDB-lite"/>
    </source>
</evidence>
<keyword evidence="3" id="KW-1185">Reference proteome</keyword>
<dbReference type="EMBL" id="BGPR01000660">
    <property type="protein sequence ID" value="GBM30424.1"/>
    <property type="molecule type" value="Genomic_DNA"/>
</dbReference>
<gene>
    <name evidence="2" type="ORF">AVEN_203002_1</name>
</gene>
<feature type="region of interest" description="Disordered" evidence="1">
    <location>
        <begin position="1"/>
        <end position="42"/>
    </location>
</feature>
<sequence>MAASPGALVNPLPSPKSSSTGSRSVTTSAEAKVPSRSEKTRFSTSLALTSITPLICTAALMTRTTSFRFSFRNFAKVLSRCRDFVSHRIFPFERDTAIFTGENASRRNDDHPLF</sequence>
<protein>
    <submittedName>
        <fullName evidence="2">Uncharacterized protein</fullName>
    </submittedName>
</protein>
<evidence type="ECO:0000313" key="3">
    <source>
        <dbReference type="Proteomes" id="UP000499080"/>
    </source>
</evidence>
<reference evidence="2 3" key="1">
    <citation type="journal article" date="2019" name="Sci. Rep.">
        <title>Orb-weaving spider Araneus ventricosus genome elucidates the spidroin gene catalogue.</title>
        <authorList>
            <person name="Kono N."/>
            <person name="Nakamura H."/>
            <person name="Ohtoshi R."/>
            <person name="Moran D.A.P."/>
            <person name="Shinohara A."/>
            <person name="Yoshida Y."/>
            <person name="Fujiwara M."/>
            <person name="Mori M."/>
            <person name="Tomita M."/>
            <person name="Arakawa K."/>
        </authorList>
    </citation>
    <scope>NUCLEOTIDE SEQUENCE [LARGE SCALE GENOMIC DNA]</scope>
</reference>
<accession>A0A4Y2ERB0</accession>